<gene>
    <name evidence="2" type="ORF">AWT59_1867</name>
</gene>
<dbReference type="AlphaFoldDB" id="A0A139BSR8"/>
<feature type="transmembrane region" description="Helical" evidence="1">
    <location>
        <begin position="40"/>
        <end position="65"/>
    </location>
</feature>
<feature type="transmembrane region" description="Helical" evidence="1">
    <location>
        <begin position="175"/>
        <end position="193"/>
    </location>
</feature>
<proteinExistence type="predicted"/>
<comment type="caution">
    <text evidence="2">The sequence shown here is derived from an EMBL/GenBank/DDBJ whole genome shotgun (WGS) entry which is preliminary data.</text>
</comment>
<evidence type="ECO:0000256" key="1">
    <source>
        <dbReference type="SAM" id="Phobius"/>
    </source>
</evidence>
<keyword evidence="1" id="KW-0472">Membrane</keyword>
<name>A0A139BSR8_9PROT</name>
<sequence length="226" mass="23718">MRISLSAIHSLMAGYADTSGFLALKGLFTSHVTGNFVTLGSALVLGSSGALAKILALPTFCLAVLSIRLIGLRLRDAGRPALRSVLTLQFVLLIVAAAIAVWAGPFDDPDTGAALALGMVLVTAMAMQNAAHRVHLSHTPPSTVMTGSTTQIMLDLGDMIHGLPPEKAATIRARFRAMTTSIVLFATGCGLAALLFAKISMWCFCVLPLLGAFALMRRSEIVDARA</sequence>
<feature type="transmembrane region" description="Helical" evidence="1">
    <location>
        <begin position="85"/>
        <end position="105"/>
    </location>
</feature>
<dbReference type="Pfam" id="PF06912">
    <property type="entry name" value="DUF1275"/>
    <property type="match status" value="1"/>
</dbReference>
<keyword evidence="1" id="KW-0812">Transmembrane</keyword>
<dbReference type="Proteomes" id="UP000070578">
    <property type="component" value="Unassembled WGS sequence"/>
</dbReference>
<feature type="transmembrane region" description="Helical" evidence="1">
    <location>
        <begin position="111"/>
        <end position="127"/>
    </location>
</feature>
<evidence type="ECO:0000313" key="3">
    <source>
        <dbReference type="Proteomes" id="UP000070578"/>
    </source>
</evidence>
<evidence type="ECO:0000313" key="2">
    <source>
        <dbReference type="EMBL" id="KXS31999.1"/>
    </source>
</evidence>
<dbReference type="PANTHER" id="PTHR37314:SF5">
    <property type="entry name" value="SLR0142 PROTEIN"/>
    <property type="match status" value="1"/>
</dbReference>
<dbReference type="PANTHER" id="PTHR37314">
    <property type="entry name" value="SLR0142 PROTEIN"/>
    <property type="match status" value="1"/>
</dbReference>
<keyword evidence="1" id="KW-1133">Transmembrane helix</keyword>
<reference evidence="2 3" key="1">
    <citation type="submission" date="2016-02" db="EMBL/GenBank/DDBJ databases">
        <authorList>
            <person name="Wen L."/>
            <person name="He K."/>
            <person name="Yang H."/>
        </authorList>
    </citation>
    <scope>NUCLEOTIDE SEQUENCE [LARGE SCALE GENOMIC DNA]</scope>
    <source>
        <strain evidence="2">ShG14-8</strain>
    </source>
</reference>
<dbReference type="InterPro" id="IPR010699">
    <property type="entry name" value="DUF1275"/>
</dbReference>
<organism evidence="2 3">
    <name type="scientific">Candidatus Gallionella acididurans</name>
    <dbReference type="NCBI Taxonomy" id="1796491"/>
    <lineage>
        <taxon>Bacteria</taxon>
        <taxon>Pseudomonadati</taxon>
        <taxon>Pseudomonadota</taxon>
        <taxon>Betaproteobacteria</taxon>
        <taxon>Nitrosomonadales</taxon>
        <taxon>Gallionellaceae</taxon>
        <taxon>Gallionella</taxon>
    </lineage>
</organism>
<reference evidence="2 3" key="2">
    <citation type="submission" date="2016-03" db="EMBL/GenBank/DDBJ databases">
        <title>New uncultured bacterium of the family Gallionellaceae from acid mine drainage: description and reconstruction of genome based on metagenomic analysis of microbial community.</title>
        <authorList>
            <person name="Kadnikov V."/>
            <person name="Ivasenko D."/>
            <person name="Beletsky A."/>
            <person name="Mardanov A."/>
            <person name="Danilova E."/>
            <person name="Pimenov N."/>
            <person name="Karnachuk O."/>
            <person name="Ravin N."/>
        </authorList>
    </citation>
    <scope>NUCLEOTIDE SEQUENCE [LARGE SCALE GENOMIC DNA]</scope>
    <source>
        <strain evidence="2">ShG14-8</strain>
    </source>
</reference>
<dbReference type="EMBL" id="LSLI01000046">
    <property type="protein sequence ID" value="KXS31999.1"/>
    <property type="molecule type" value="Genomic_DNA"/>
</dbReference>
<accession>A0A139BSR8</accession>
<protein>
    <submittedName>
        <fullName evidence="2">Membrane protein</fullName>
    </submittedName>
</protein>